<name>A0A507FPR7_9FUNG</name>
<comment type="caution">
    <text evidence="1">The sequence shown here is derived from an EMBL/GenBank/DDBJ whole genome shotgun (WGS) entry which is preliminary data.</text>
</comment>
<evidence type="ECO:0000313" key="1">
    <source>
        <dbReference type="EMBL" id="TPX78421.1"/>
    </source>
</evidence>
<sequence length="182" mass="20900">MELCHNGDALTVTKFYALGWDAQEDHYLSNCLLIEISTEQQARTRGHCSDFVRYIYYADARLIPYFSAETYKRKMERCPNSNHLHGEEQIKKEQSWLIRASHMIACKVHAMGSSIETYLADSETQQLHLASKVDNERLCANATPILRFMSHSSPDASSKETMSALMPDRFNKFYHAFGHSGR</sequence>
<reference evidence="1 2" key="1">
    <citation type="journal article" date="2019" name="Sci. Rep.">
        <title>Comparative genomics of chytrid fungi reveal insights into the obligate biotrophic and pathogenic lifestyle of Synchytrium endobioticum.</title>
        <authorList>
            <person name="van de Vossenberg B.T.L.H."/>
            <person name="Warris S."/>
            <person name="Nguyen H.D.T."/>
            <person name="van Gent-Pelzer M.P.E."/>
            <person name="Joly D.L."/>
            <person name="van de Geest H.C."/>
            <person name="Bonants P.J.M."/>
            <person name="Smith D.S."/>
            <person name="Levesque C.A."/>
            <person name="van der Lee T.A.J."/>
        </authorList>
    </citation>
    <scope>NUCLEOTIDE SEQUENCE [LARGE SCALE GENOMIC DNA]</scope>
    <source>
        <strain evidence="1 2">CBS 675.73</strain>
    </source>
</reference>
<protein>
    <submittedName>
        <fullName evidence="1">Uncharacterized protein</fullName>
    </submittedName>
</protein>
<accession>A0A507FPR7</accession>
<keyword evidence="2" id="KW-1185">Reference proteome</keyword>
<dbReference type="Proteomes" id="UP000320333">
    <property type="component" value="Unassembled WGS sequence"/>
</dbReference>
<dbReference type="OrthoDB" id="2100592at2759"/>
<dbReference type="EMBL" id="QEAP01000004">
    <property type="protein sequence ID" value="TPX78421.1"/>
    <property type="molecule type" value="Genomic_DNA"/>
</dbReference>
<organism evidence="1 2">
    <name type="scientific">Chytriomyces confervae</name>
    <dbReference type="NCBI Taxonomy" id="246404"/>
    <lineage>
        <taxon>Eukaryota</taxon>
        <taxon>Fungi</taxon>
        <taxon>Fungi incertae sedis</taxon>
        <taxon>Chytridiomycota</taxon>
        <taxon>Chytridiomycota incertae sedis</taxon>
        <taxon>Chytridiomycetes</taxon>
        <taxon>Chytridiales</taxon>
        <taxon>Chytriomycetaceae</taxon>
        <taxon>Chytriomyces</taxon>
    </lineage>
</organism>
<gene>
    <name evidence="1" type="ORF">CcCBS67573_g00309</name>
</gene>
<proteinExistence type="predicted"/>
<evidence type="ECO:0000313" key="2">
    <source>
        <dbReference type="Proteomes" id="UP000320333"/>
    </source>
</evidence>
<dbReference type="AlphaFoldDB" id="A0A507FPR7"/>